<evidence type="ECO:0000259" key="1">
    <source>
        <dbReference type="Pfam" id="PF18962"/>
    </source>
</evidence>
<dbReference type="NCBIfam" id="TIGR04183">
    <property type="entry name" value="Por_Secre_tail"/>
    <property type="match status" value="1"/>
</dbReference>
<dbReference type="SUPFAM" id="SSF50998">
    <property type="entry name" value="Quinoprotein alcohol dehydrogenase-like"/>
    <property type="match status" value="1"/>
</dbReference>
<gene>
    <name evidence="2" type="ORF">MNBD_BACTEROID01-556</name>
</gene>
<accession>A0A3B0TK36</accession>
<dbReference type="PANTHER" id="PTHR42754:SF1">
    <property type="entry name" value="LIPOPROTEIN"/>
    <property type="match status" value="1"/>
</dbReference>
<sequence>MKAIFKAQLIYKNLLMKTVLISLILVVTNSVMAQPWFTKHPDLGTSFDYIYDIILASDGGYIFTGTVGNQNQDYLLTTKLIIGKIDNNGDTLWTKRYGELTDRNVGYAITGTSDGGYVVAGVKANKAAWLLRFKANGDTLWTKEFAVGEFYDVIITSDGGIAAAGIERSNIGNVQVQFVITDAEGNTTHENIYGGIYFDEMRALIELPGGNFVLGGSTNGQGAGNFDVYVMKFDTAAVALWDTTYGSTSSDRAYDMIFDSNGDLVFAGSTNRNSDLEHLMLKIDTLGNLIWEKTYSSSVTNTLYDLLESQRGGYIGIGSYYDNGSGSGGFGLRPMMLRTDTAGTELWLREYNDAGFPESFAFAGLEVDNNDIYILGSGYNATFIRTDGQGTFTSAKDYPGEFPITVFPNPSNGNVILQTTPGEYSFNLYNMQGQLLRNWHETVMGNSTINLSNYPAGEYILNIINVRKSKSVRVIKR</sequence>
<dbReference type="EMBL" id="UOEP01000026">
    <property type="protein sequence ID" value="VAW13677.1"/>
    <property type="molecule type" value="Genomic_DNA"/>
</dbReference>
<name>A0A3B0TK36_9ZZZZ</name>
<dbReference type="Pfam" id="PF18962">
    <property type="entry name" value="Por_Secre_tail"/>
    <property type="match status" value="1"/>
</dbReference>
<organism evidence="2">
    <name type="scientific">hydrothermal vent metagenome</name>
    <dbReference type="NCBI Taxonomy" id="652676"/>
    <lineage>
        <taxon>unclassified sequences</taxon>
        <taxon>metagenomes</taxon>
        <taxon>ecological metagenomes</taxon>
    </lineage>
</organism>
<evidence type="ECO:0000313" key="2">
    <source>
        <dbReference type="EMBL" id="VAW13677.1"/>
    </source>
</evidence>
<dbReference type="AlphaFoldDB" id="A0A3B0TK36"/>
<proteinExistence type="predicted"/>
<dbReference type="PANTHER" id="PTHR42754">
    <property type="entry name" value="ENDOGLUCANASE"/>
    <property type="match status" value="1"/>
</dbReference>
<feature type="domain" description="Secretion system C-terminal sorting" evidence="1">
    <location>
        <begin position="406"/>
        <end position="472"/>
    </location>
</feature>
<dbReference type="InterPro" id="IPR011047">
    <property type="entry name" value="Quinoprotein_ADH-like_sf"/>
</dbReference>
<dbReference type="InterPro" id="IPR026444">
    <property type="entry name" value="Secre_tail"/>
</dbReference>
<protein>
    <recommendedName>
        <fullName evidence="1">Secretion system C-terminal sorting domain-containing protein</fullName>
    </recommendedName>
</protein>
<reference evidence="2" key="1">
    <citation type="submission" date="2018-06" db="EMBL/GenBank/DDBJ databases">
        <authorList>
            <person name="Zhirakovskaya E."/>
        </authorList>
    </citation>
    <scope>NUCLEOTIDE SEQUENCE</scope>
</reference>